<comment type="caution">
    <text evidence="1">The sequence shown here is derived from an EMBL/GenBank/DDBJ whole genome shotgun (WGS) entry which is preliminary data.</text>
</comment>
<sequence length="385" mass="42395">MTQFDIIVIGAGPAGSAAATWAAKQGRSVALIDKAAFPRTKLCGGLFTERSRAYYHEIFGQDVDLTHAVTRDEIAFWYDGRELAVLKDIPPLHLTMRLDLDTTMLTHALDAGVEDYTGHHISELTETSLKLRNGPILSAAVIIGADGVNSVVAKQLFGKSFDTKTIGFGLEIEAPLSEQNPKNHPLRIDFAAATWGYGWSFPKQGSTTVGVGGLRAPNPDMKDHMQRYMRTLGLPSEEVKIKGHHLPFGDFRPTPGRAHILLAGDAAGLVDPITGEGIGFAMKSGQLAAEAACNALKSNAPHTAIDLYKAELTDMHRNLRIARNLRRIIFAPRWQKAFIGTFRRSGTVRMMYMRLLAGEVEYPELARRVLTRLPRYLLNAIRRTP</sequence>
<dbReference type="Gene3D" id="3.50.50.60">
    <property type="entry name" value="FAD/NAD(P)-binding domain"/>
    <property type="match status" value="1"/>
</dbReference>
<dbReference type="SUPFAM" id="SSF51905">
    <property type="entry name" value="FAD/NAD(P)-binding domain"/>
    <property type="match status" value="1"/>
</dbReference>
<protein>
    <submittedName>
        <fullName evidence="1">Geranylgeranyl reductase family</fullName>
    </submittedName>
</protein>
<dbReference type="NCBIfam" id="TIGR02032">
    <property type="entry name" value="GG-red-SF"/>
    <property type="match status" value="1"/>
</dbReference>
<dbReference type="PRINTS" id="PR00420">
    <property type="entry name" value="RNGMNOXGNASE"/>
</dbReference>
<gene>
    <name evidence="1" type="ORF">SAMN06265373_10670</name>
</gene>
<accession>A0ABY1P7X7</accession>
<evidence type="ECO:0000313" key="2">
    <source>
        <dbReference type="Proteomes" id="UP001157961"/>
    </source>
</evidence>
<dbReference type="Proteomes" id="UP001157961">
    <property type="component" value="Unassembled WGS sequence"/>
</dbReference>
<keyword evidence="2" id="KW-1185">Reference proteome</keyword>
<dbReference type="PANTHER" id="PTHR42685">
    <property type="entry name" value="GERANYLGERANYL DIPHOSPHATE REDUCTASE"/>
    <property type="match status" value="1"/>
</dbReference>
<dbReference type="InterPro" id="IPR036188">
    <property type="entry name" value="FAD/NAD-bd_sf"/>
</dbReference>
<dbReference type="InterPro" id="IPR050407">
    <property type="entry name" value="Geranylgeranyl_reductase"/>
</dbReference>
<dbReference type="InterPro" id="IPR011777">
    <property type="entry name" value="Geranylgeranyl_Rdtase_fam"/>
</dbReference>
<dbReference type="RefSeq" id="WP_283426926.1">
    <property type="nucleotide sequence ID" value="NZ_FXTY01000006.1"/>
</dbReference>
<evidence type="ECO:0000313" key="1">
    <source>
        <dbReference type="EMBL" id="SMP28640.1"/>
    </source>
</evidence>
<dbReference type="PANTHER" id="PTHR42685:SF22">
    <property type="entry name" value="CONDITIONED MEDIUM FACTOR RECEPTOR 1"/>
    <property type="match status" value="1"/>
</dbReference>
<name>A0ABY1P7X7_9RHOB</name>
<organism evidence="1 2">
    <name type="scientific">Shimia sagamensis</name>
    <dbReference type="NCBI Taxonomy" id="1566352"/>
    <lineage>
        <taxon>Bacteria</taxon>
        <taxon>Pseudomonadati</taxon>
        <taxon>Pseudomonadota</taxon>
        <taxon>Alphaproteobacteria</taxon>
        <taxon>Rhodobacterales</taxon>
        <taxon>Roseobacteraceae</taxon>
    </lineage>
</organism>
<dbReference type="EMBL" id="FXTY01000006">
    <property type="protein sequence ID" value="SMP28640.1"/>
    <property type="molecule type" value="Genomic_DNA"/>
</dbReference>
<reference evidence="1 2" key="1">
    <citation type="submission" date="2017-05" db="EMBL/GenBank/DDBJ databases">
        <authorList>
            <person name="Varghese N."/>
            <person name="Submissions S."/>
        </authorList>
    </citation>
    <scope>NUCLEOTIDE SEQUENCE [LARGE SCALE GENOMIC DNA]</scope>
    <source>
        <strain evidence="1 2">DSM 29734</strain>
    </source>
</reference>
<proteinExistence type="predicted"/>
<dbReference type="Pfam" id="PF12831">
    <property type="entry name" value="FAD_oxidored"/>
    <property type="match status" value="1"/>
</dbReference>